<proteinExistence type="predicted"/>
<keyword evidence="3" id="KW-1185">Reference proteome</keyword>
<reference evidence="2 3" key="1">
    <citation type="submission" date="2018-05" db="EMBL/GenBank/DDBJ databases">
        <title>Genomic Encyclopedia of Type Strains, Phase IV (KMG-IV): sequencing the most valuable type-strain genomes for metagenomic binning, comparative biology and taxonomic classification.</title>
        <authorList>
            <person name="Goeker M."/>
        </authorList>
    </citation>
    <scope>NUCLEOTIDE SEQUENCE [LARGE SCALE GENOMIC DNA]</scope>
    <source>
        <strain evidence="2 3">DSM 19792</strain>
    </source>
</reference>
<evidence type="ECO:0000313" key="3">
    <source>
        <dbReference type="Proteomes" id="UP000247792"/>
    </source>
</evidence>
<sequence>MLNLLKSAVLFVAFLGASFHTDASTTITQDGKPVTVVELAGYAIVNKSSPDFATMGTITSDGDVVMLPTKTDGKVYTKQEVKDRGFFRVTAYSGSLTQQDFDGVRAKMRNEKPASPANKHTIWQETSNLILFYKIDSIPVQGDYDKIVQASGFIRLNGKMIGITGTRPLRNNGDLEALHHLLADWAANMQKANEGARIKP</sequence>
<dbReference type="EMBL" id="QJKB01000015">
    <property type="protein sequence ID" value="PXX37825.1"/>
    <property type="molecule type" value="Genomic_DNA"/>
</dbReference>
<organism evidence="2 3">
    <name type="scientific">Undibacterium pigrum</name>
    <dbReference type="NCBI Taxonomy" id="401470"/>
    <lineage>
        <taxon>Bacteria</taxon>
        <taxon>Pseudomonadati</taxon>
        <taxon>Pseudomonadota</taxon>
        <taxon>Betaproteobacteria</taxon>
        <taxon>Burkholderiales</taxon>
        <taxon>Oxalobacteraceae</taxon>
        <taxon>Undibacterium</taxon>
    </lineage>
</organism>
<dbReference type="Proteomes" id="UP000247792">
    <property type="component" value="Unassembled WGS sequence"/>
</dbReference>
<evidence type="ECO:0000313" key="2">
    <source>
        <dbReference type="EMBL" id="PXX37825.1"/>
    </source>
</evidence>
<keyword evidence="1" id="KW-0732">Signal</keyword>
<dbReference type="RefSeq" id="WP_110257947.1">
    <property type="nucleotide sequence ID" value="NZ_QJKB01000015.1"/>
</dbReference>
<feature type="signal peptide" evidence="1">
    <location>
        <begin position="1"/>
        <end position="23"/>
    </location>
</feature>
<name>A0A318IR21_9BURK</name>
<comment type="caution">
    <text evidence="2">The sequence shown here is derived from an EMBL/GenBank/DDBJ whole genome shotgun (WGS) entry which is preliminary data.</text>
</comment>
<gene>
    <name evidence="2" type="ORF">DFR42_11575</name>
</gene>
<accession>A0A318IR21</accession>
<protein>
    <submittedName>
        <fullName evidence="2">Uncharacterized protein</fullName>
    </submittedName>
</protein>
<dbReference type="AlphaFoldDB" id="A0A318IR21"/>
<evidence type="ECO:0000256" key="1">
    <source>
        <dbReference type="SAM" id="SignalP"/>
    </source>
</evidence>
<feature type="chain" id="PRO_5016287392" evidence="1">
    <location>
        <begin position="24"/>
        <end position="200"/>
    </location>
</feature>